<evidence type="ECO:0000313" key="1">
    <source>
        <dbReference type="EMBL" id="ELQ40546.1"/>
    </source>
</evidence>
<name>A0AA97PMV2_PYRO3</name>
<proteinExistence type="predicted"/>
<dbReference type="Proteomes" id="UP000011086">
    <property type="component" value="Unassembled WGS sequence"/>
</dbReference>
<reference evidence="1" key="1">
    <citation type="journal article" date="2012" name="PLoS Genet.">
        <title>Comparative analysis of the genomes of two field isolates of the rice blast fungus Magnaporthe oryzae.</title>
        <authorList>
            <person name="Xue M."/>
            <person name="Yang J."/>
            <person name="Li Z."/>
            <person name="Hu S."/>
            <person name="Yao N."/>
            <person name="Dean R.A."/>
            <person name="Zhao W."/>
            <person name="Shen M."/>
            <person name="Zhang H."/>
            <person name="Li C."/>
            <person name="Liu L."/>
            <person name="Cao L."/>
            <person name="Xu X."/>
            <person name="Xing Y."/>
            <person name="Hsiang T."/>
            <person name="Zhang Z."/>
            <person name="Xu J.R."/>
            <person name="Peng Y.L."/>
        </authorList>
    </citation>
    <scope>NUCLEOTIDE SEQUENCE</scope>
    <source>
        <strain evidence="1">Y34</strain>
    </source>
</reference>
<gene>
    <name evidence="1" type="ORF">OOU_Y34scaffold00420g1</name>
</gene>
<accession>A0AA97PMV2</accession>
<sequence>MQQWVEFRRRASPLSTLKNSRTKSTAGIQTLKLRVGGSNIFQAFWVACCECKDLALNLGKCIDLCYF</sequence>
<dbReference type="EMBL" id="JH793638">
    <property type="protein sequence ID" value="ELQ40546.1"/>
    <property type="molecule type" value="Genomic_DNA"/>
</dbReference>
<organism evidence="1">
    <name type="scientific">Pyricularia oryzae (strain Y34)</name>
    <name type="common">Rice blast fungus</name>
    <name type="synonym">Magnaporthe oryzae</name>
    <dbReference type="NCBI Taxonomy" id="1143189"/>
    <lineage>
        <taxon>Eukaryota</taxon>
        <taxon>Fungi</taxon>
        <taxon>Dikarya</taxon>
        <taxon>Ascomycota</taxon>
        <taxon>Pezizomycotina</taxon>
        <taxon>Sordariomycetes</taxon>
        <taxon>Sordariomycetidae</taxon>
        <taxon>Magnaporthales</taxon>
        <taxon>Pyriculariaceae</taxon>
        <taxon>Pyricularia</taxon>
    </lineage>
</organism>
<protein>
    <submittedName>
        <fullName evidence="1">Uncharacterized protein</fullName>
    </submittedName>
</protein>
<dbReference type="AlphaFoldDB" id="A0AA97PMV2"/>